<dbReference type="GO" id="GO:0015074">
    <property type="term" value="P:DNA integration"/>
    <property type="evidence" value="ECO:0007669"/>
    <property type="project" value="UniProtKB-KW"/>
</dbReference>
<gene>
    <name evidence="4" type="ORF">DM82_4387</name>
</gene>
<feature type="domain" description="Tyr recombinase" evidence="3">
    <location>
        <begin position="187"/>
        <end position="384"/>
    </location>
</feature>
<dbReference type="Pfam" id="PF00589">
    <property type="entry name" value="Phage_integrase"/>
    <property type="match status" value="1"/>
</dbReference>
<protein>
    <submittedName>
        <fullName evidence="4">Phage integrase family protein</fullName>
    </submittedName>
</protein>
<accession>A0AAI8BCJ4</accession>
<dbReference type="InterPro" id="IPR011010">
    <property type="entry name" value="DNA_brk_join_enz"/>
</dbReference>
<dbReference type="PROSITE" id="PS51898">
    <property type="entry name" value="TYR_RECOMBINASE"/>
    <property type="match status" value="1"/>
</dbReference>
<evidence type="ECO:0000256" key="1">
    <source>
        <dbReference type="ARBA" id="ARBA00022908"/>
    </source>
</evidence>
<evidence type="ECO:0000259" key="3">
    <source>
        <dbReference type="PROSITE" id="PS51898"/>
    </source>
</evidence>
<organism evidence="4 5">
    <name type="scientific">Burkholderia oklahomensis</name>
    <dbReference type="NCBI Taxonomy" id="342113"/>
    <lineage>
        <taxon>Bacteria</taxon>
        <taxon>Pseudomonadati</taxon>
        <taxon>Pseudomonadota</taxon>
        <taxon>Betaproteobacteria</taxon>
        <taxon>Burkholderiales</taxon>
        <taxon>Burkholderiaceae</taxon>
        <taxon>Burkholderia</taxon>
        <taxon>pseudomallei group</taxon>
    </lineage>
</organism>
<dbReference type="Proteomes" id="UP000029424">
    <property type="component" value="Chromosome 2"/>
</dbReference>
<name>A0AAI8BCJ4_9BURK</name>
<dbReference type="AlphaFoldDB" id="A0AAI8BCJ4"/>
<keyword evidence="1" id="KW-0229">DNA integration</keyword>
<proteinExistence type="predicted"/>
<dbReference type="InterPro" id="IPR002104">
    <property type="entry name" value="Integrase_catalytic"/>
</dbReference>
<evidence type="ECO:0000256" key="2">
    <source>
        <dbReference type="ARBA" id="ARBA00023172"/>
    </source>
</evidence>
<evidence type="ECO:0000313" key="4">
    <source>
        <dbReference type="EMBL" id="AIO70353.1"/>
    </source>
</evidence>
<dbReference type="KEGG" id="bok:DM82_4387"/>
<dbReference type="Gene3D" id="1.10.443.10">
    <property type="entry name" value="Intergrase catalytic core"/>
    <property type="match status" value="1"/>
</dbReference>
<dbReference type="RefSeq" id="WP_010107885.1">
    <property type="nucleotide sequence ID" value="NZ_CP008727.1"/>
</dbReference>
<dbReference type="InterPro" id="IPR050090">
    <property type="entry name" value="Tyrosine_recombinase_XerCD"/>
</dbReference>
<dbReference type="InterPro" id="IPR013762">
    <property type="entry name" value="Integrase-like_cat_sf"/>
</dbReference>
<dbReference type="SUPFAM" id="SSF56349">
    <property type="entry name" value="DNA breaking-rejoining enzymes"/>
    <property type="match status" value="1"/>
</dbReference>
<reference evidence="4 5" key="1">
    <citation type="submission" date="2014-06" db="EMBL/GenBank/DDBJ databases">
        <authorList>
            <person name="Bishop-Lilly K.A."/>
            <person name="Broomall S.M."/>
            <person name="Chain P.S."/>
            <person name="Chertkov O."/>
            <person name="Coyne S.R."/>
            <person name="Daligault H.E."/>
            <person name="Davenport K.W."/>
            <person name="Erkkila T."/>
            <person name="Frey K.G."/>
            <person name="Gibbons H.S."/>
            <person name="Gu W."/>
            <person name="Jaissle J."/>
            <person name="Johnson S.L."/>
            <person name="Koroleva G.I."/>
            <person name="Ladner J.T."/>
            <person name="Lo C.-C."/>
            <person name="Minogue T.D."/>
            <person name="Munk C."/>
            <person name="Palacios G.F."/>
            <person name="Redden C.L."/>
            <person name="Rosenzweig C.N."/>
            <person name="Scholz M.B."/>
            <person name="Teshima H."/>
            <person name="Xu Y."/>
        </authorList>
    </citation>
    <scope>NUCLEOTIDE SEQUENCE [LARGE SCALE GENOMIC DNA]</scope>
    <source>
        <strain evidence="4 5">EO147</strain>
    </source>
</reference>
<evidence type="ECO:0000313" key="5">
    <source>
        <dbReference type="Proteomes" id="UP000029424"/>
    </source>
</evidence>
<sequence length="392" mass="44525">MLYKRPDSAVWWYKFEVEGRLYRGSTKTSLKREAQAVEVDRRREALEDLRLAREGVKRLTLYEVATKWLAASELTHKDHKGNVNRIRRLFGDRMVRKGTKWELELGVRYGLPKTLMVHEVTQGSLVDLKTARLAEGLSNGTVNLEIGLVQTLMGYAKSLNAVMPSKEIVWSDRHNRAASLKLKRTKGKLRWLTLDEETLLLKELRRRVRPDDVAGQDNLDLVTLLLDTGARYMEIAQLRWPQVDLEAGVIYLYRSKVDNEGGLRLTKRAHEILKQRRQSTWPRTYVFPAQNPAGLSRKVWATEDVCRGYAAGAIKSAIDACGLNDDPTRDCVTPHTFRDTFASRLVQKGVSLLKVSLLLGHANPAMTQKYAHLCPDSTGREAVDILNSLHAD</sequence>
<dbReference type="EMBL" id="CP008727">
    <property type="protein sequence ID" value="AIO70353.1"/>
    <property type="molecule type" value="Genomic_DNA"/>
</dbReference>
<keyword evidence="5" id="KW-1185">Reference proteome</keyword>
<keyword evidence="2" id="KW-0233">DNA recombination</keyword>
<dbReference type="GO" id="GO:0003677">
    <property type="term" value="F:DNA binding"/>
    <property type="evidence" value="ECO:0007669"/>
    <property type="project" value="InterPro"/>
</dbReference>
<dbReference type="PANTHER" id="PTHR30349:SF64">
    <property type="entry name" value="PROPHAGE INTEGRASE INTD-RELATED"/>
    <property type="match status" value="1"/>
</dbReference>
<dbReference type="PANTHER" id="PTHR30349">
    <property type="entry name" value="PHAGE INTEGRASE-RELATED"/>
    <property type="match status" value="1"/>
</dbReference>
<dbReference type="GO" id="GO:0006310">
    <property type="term" value="P:DNA recombination"/>
    <property type="evidence" value="ECO:0007669"/>
    <property type="project" value="UniProtKB-KW"/>
</dbReference>